<protein>
    <submittedName>
        <fullName evidence="3">Reverse transcriptase domain-containing protein</fullName>
    </submittedName>
</protein>
<proteinExistence type="predicted"/>
<sequence length="107" mass="11928">MSKFKVQVANKIANYDYDIPSQAQALPVPILKTLHKPISVPTLNNATSYIPVRCGTFQISAAATNQKVDLPLLLQQYCENVLKHRHTTNAMTKRMSKAICTNNIQVC</sequence>
<dbReference type="AlphaFoldDB" id="A0A0N4TAG7"/>
<reference evidence="3" key="1">
    <citation type="submission" date="2017-02" db="UniProtKB">
        <authorList>
            <consortium name="WormBaseParasite"/>
        </authorList>
    </citation>
    <scope>IDENTIFICATION</scope>
</reference>
<name>A0A0N4TAG7_BRUPA</name>
<gene>
    <name evidence="1" type="ORF">BPAG_LOCUS5168</name>
</gene>
<keyword evidence="2" id="KW-1185">Reference proteome</keyword>
<dbReference type="WBParaSite" id="BPAG_0000520401-mRNA-1">
    <property type="protein sequence ID" value="BPAG_0000520401-mRNA-1"/>
    <property type="gene ID" value="BPAG_0000520401"/>
</dbReference>
<evidence type="ECO:0000313" key="3">
    <source>
        <dbReference type="WBParaSite" id="BPAG_0000520401-mRNA-1"/>
    </source>
</evidence>
<accession>A0A0N4TAG7</accession>
<dbReference type="Proteomes" id="UP000278627">
    <property type="component" value="Unassembled WGS sequence"/>
</dbReference>
<organism evidence="3">
    <name type="scientific">Brugia pahangi</name>
    <name type="common">Filarial nematode worm</name>
    <dbReference type="NCBI Taxonomy" id="6280"/>
    <lineage>
        <taxon>Eukaryota</taxon>
        <taxon>Metazoa</taxon>
        <taxon>Ecdysozoa</taxon>
        <taxon>Nematoda</taxon>
        <taxon>Chromadorea</taxon>
        <taxon>Rhabditida</taxon>
        <taxon>Spirurina</taxon>
        <taxon>Spiruromorpha</taxon>
        <taxon>Filarioidea</taxon>
        <taxon>Onchocercidae</taxon>
        <taxon>Brugia</taxon>
    </lineage>
</organism>
<reference evidence="1 2" key="2">
    <citation type="submission" date="2018-11" db="EMBL/GenBank/DDBJ databases">
        <authorList>
            <consortium name="Pathogen Informatics"/>
        </authorList>
    </citation>
    <scope>NUCLEOTIDE SEQUENCE [LARGE SCALE GENOMIC DNA]</scope>
</reference>
<evidence type="ECO:0000313" key="1">
    <source>
        <dbReference type="EMBL" id="VDN86354.1"/>
    </source>
</evidence>
<evidence type="ECO:0000313" key="2">
    <source>
        <dbReference type="Proteomes" id="UP000278627"/>
    </source>
</evidence>
<dbReference type="EMBL" id="UZAD01003322">
    <property type="protein sequence ID" value="VDN86354.1"/>
    <property type="molecule type" value="Genomic_DNA"/>
</dbReference>